<accession>A0A1I7WSM9</accession>
<evidence type="ECO:0000313" key="1">
    <source>
        <dbReference type="Proteomes" id="UP000095283"/>
    </source>
</evidence>
<reference evidence="2" key="1">
    <citation type="submission" date="2016-11" db="UniProtKB">
        <authorList>
            <consortium name="WormBaseParasite"/>
        </authorList>
    </citation>
    <scope>IDENTIFICATION</scope>
</reference>
<protein>
    <submittedName>
        <fullName evidence="2">Transposase</fullName>
    </submittedName>
</protein>
<keyword evidence="1" id="KW-1185">Reference proteome</keyword>
<sequence length="61" mass="6815">MVWDAFSAMGLVDLAFVSTKMNNVDYQDVLGHHLVFASLSTKTMPQSMPVEAPRPGWRTMT</sequence>
<name>A0A1I7WSM9_HETBA</name>
<proteinExistence type="predicted"/>
<organism evidence="1 2">
    <name type="scientific">Heterorhabditis bacteriophora</name>
    <name type="common">Entomopathogenic nematode worm</name>
    <dbReference type="NCBI Taxonomy" id="37862"/>
    <lineage>
        <taxon>Eukaryota</taxon>
        <taxon>Metazoa</taxon>
        <taxon>Ecdysozoa</taxon>
        <taxon>Nematoda</taxon>
        <taxon>Chromadorea</taxon>
        <taxon>Rhabditida</taxon>
        <taxon>Rhabditina</taxon>
        <taxon>Rhabditomorpha</taxon>
        <taxon>Strongyloidea</taxon>
        <taxon>Heterorhabditidae</taxon>
        <taxon>Heterorhabditis</taxon>
    </lineage>
</organism>
<evidence type="ECO:0000313" key="2">
    <source>
        <dbReference type="WBParaSite" id="Hba_08092"/>
    </source>
</evidence>
<dbReference type="WBParaSite" id="Hba_08092">
    <property type="protein sequence ID" value="Hba_08092"/>
    <property type="gene ID" value="Hba_08092"/>
</dbReference>
<dbReference type="AlphaFoldDB" id="A0A1I7WSM9"/>
<dbReference type="Proteomes" id="UP000095283">
    <property type="component" value="Unplaced"/>
</dbReference>